<feature type="compositionally biased region" description="Basic and acidic residues" evidence="1">
    <location>
        <begin position="27"/>
        <end position="37"/>
    </location>
</feature>
<name>A0A8J4D480_9CHLO</name>
<dbReference type="Proteomes" id="UP000747110">
    <property type="component" value="Unassembled WGS sequence"/>
</dbReference>
<evidence type="ECO:0000313" key="3">
    <source>
        <dbReference type="Proteomes" id="UP000747110"/>
    </source>
</evidence>
<reference evidence="2" key="1">
    <citation type="journal article" date="2021" name="Proc. Natl. Acad. Sci. U.S.A.">
        <title>Three genomes in the algal genus Volvox reveal the fate of a haploid sex-determining region after a transition to homothallism.</title>
        <authorList>
            <person name="Yamamoto K."/>
            <person name="Hamaji T."/>
            <person name="Kawai-Toyooka H."/>
            <person name="Matsuzaki R."/>
            <person name="Takahashi F."/>
            <person name="Nishimura Y."/>
            <person name="Kawachi M."/>
            <person name="Noguchi H."/>
            <person name="Minakuchi Y."/>
            <person name="Umen J.G."/>
            <person name="Toyoda A."/>
            <person name="Nozaki H."/>
        </authorList>
    </citation>
    <scope>NUCLEOTIDE SEQUENCE</scope>
    <source>
        <strain evidence="2">NIES-3786</strain>
    </source>
</reference>
<dbReference type="EMBL" id="BNCP01000066">
    <property type="protein sequence ID" value="GIL91537.1"/>
    <property type="molecule type" value="Genomic_DNA"/>
</dbReference>
<evidence type="ECO:0000256" key="1">
    <source>
        <dbReference type="SAM" id="MobiDB-lite"/>
    </source>
</evidence>
<accession>A0A8J4D480</accession>
<gene>
    <name evidence="2" type="ORF">Vretifemale_19146</name>
</gene>
<dbReference type="AlphaFoldDB" id="A0A8J4D480"/>
<organism evidence="2 3">
    <name type="scientific">Volvox reticuliferus</name>
    <dbReference type="NCBI Taxonomy" id="1737510"/>
    <lineage>
        <taxon>Eukaryota</taxon>
        <taxon>Viridiplantae</taxon>
        <taxon>Chlorophyta</taxon>
        <taxon>core chlorophytes</taxon>
        <taxon>Chlorophyceae</taxon>
        <taxon>CS clade</taxon>
        <taxon>Chlamydomonadales</taxon>
        <taxon>Volvocaceae</taxon>
        <taxon>Volvox</taxon>
    </lineage>
</organism>
<protein>
    <submittedName>
        <fullName evidence="2">Uncharacterized protein</fullName>
    </submittedName>
</protein>
<proteinExistence type="predicted"/>
<sequence length="128" mass="14221">MPLGNHSSPGFPSAPQPANCAPLSCGRIEEPPSEIHRGSLAAQGEDGKGRRVRKMASPQLSEQQTPANHQHAALTALFWTPFYTHRALTSQLLLDWHAGTRRRVPSWWGVCRISWVSGRFWPDSILLC</sequence>
<feature type="compositionally biased region" description="Polar residues" evidence="1">
    <location>
        <begin position="1"/>
        <end position="10"/>
    </location>
</feature>
<feature type="region of interest" description="Disordered" evidence="1">
    <location>
        <begin position="1"/>
        <end position="67"/>
    </location>
</feature>
<feature type="compositionally biased region" description="Polar residues" evidence="1">
    <location>
        <begin position="58"/>
        <end position="67"/>
    </location>
</feature>
<evidence type="ECO:0000313" key="2">
    <source>
        <dbReference type="EMBL" id="GIL91537.1"/>
    </source>
</evidence>
<comment type="caution">
    <text evidence="2">The sequence shown here is derived from an EMBL/GenBank/DDBJ whole genome shotgun (WGS) entry which is preliminary data.</text>
</comment>
<keyword evidence="3" id="KW-1185">Reference proteome</keyword>